<dbReference type="OrthoDB" id="6620093at2"/>
<name>K6WRQ4_9ACTN</name>
<dbReference type="GO" id="GO:0017000">
    <property type="term" value="P:antibiotic biosynthetic process"/>
    <property type="evidence" value="ECO:0007669"/>
    <property type="project" value="UniProtKB-ARBA"/>
</dbReference>
<evidence type="ECO:0000259" key="1">
    <source>
        <dbReference type="Pfam" id="PF06722"/>
    </source>
</evidence>
<dbReference type="Gene3D" id="3.40.50.2000">
    <property type="entry name" value="Glycogen Phosphorylase B"/>
    <property type="match status" value="2"/>
</dbReference>
<keyword evidence="3" id="KW-1185">Reference proteome</keyword>
<proteinExistence type="predicted"/>
<dbReference type="InterPro" id="IPR050426">
    <property type="entry name" value="Glycosyltransferase_28"/>
</dbReference>
<dbReference type="GO" id="GO:0008194">
    <property type="term" value="F:UDP-glycosyltransferase activity"/>
    <property type="evidence" value="ECO:0007669"/>
    <property type="project" value="InterPro"/>
</dbReference>
<keyword evidence="2" id="KW-0808">Transferase</keyword>
<protein>
    <submittedName>
        <fullName evidence="2">Putative glycosyltransferase</fullName>
    </submittedName>
</protein>
<reference evidence="2 3" key="1">
    <citation type="submission" date="2012-08" db="EMBL/GenBank/DDBJ databases">
        <title>Whole genome shotgun sequence of Gordonia rhizosphera NBRC 16068.</title>
        <authorList>
            <person name="Takarada H."/>
            <person name="Isaki S."/>
            <person name="Hosoyama A."/>
            <person name="Tsuchikane K."/>
            <person name="Katsumata H."/>
            <person name="Baba S."/>
            <person name="Ohji S."/>
            <person name="Yamazaki S."/>
            <person name="Fujita N."/>
        </authorList>
    </citation>
    <scope>NUCLEOTIDE SEQUENCE [LARGE SCALE GENOMIC DNA]</scope>
    <source>
        <strain evidence="2 3">NBRC 16068</strain>
    </source>
</reference>
<dbReference type="RefSeq" id="WP_006331205.1">
    <property type="nucleotide sequence ID" value="NZ_BAHC01000055.1"/>
</dbReference>
<organism evidence="2 3">
    <name type="scientific">Gordonia rhizosphera NBRC 16068</name>
    <dbReference type="NCBI Taxonomy" id="1108045"/>
    <lineage>
        <taxon>Bacteria</taxon>
        <taxon>Bacillati</taxon>
        <taxon>Actinomycetota</taxon>
        <taxon>Actinomycetes</taxon>
        <taxon>Mycobacteriales</taxon>
        <taxon>Gordoniaceae</taxon>
        <taxon>Gordonia</taxon>
    </lineage>
</organism>
<dbReference type="EMBL" id="BAHC01000055">
    <property type="protein sequence ID" value="GAB89234.1"/>
    <property type="molecule type" value="Genomic_DNA"/>
</dbReference>
<accession>K6WRQ4</accession>
<dbReference type="InterPro" id="IPR002213">
    <property type="entry name" value="UDP_glucos_trans"/>
</dbReference>
<dbReference type="InterPro" id="IPR010610">
    <property type="entry name" value="EryCIII-like_C"/>
</dbReference>
<dbReference type="Proteomes" id="UP000008363">
    <property type="component" value="Unassembled WGS sequence"/>
</dbReference>
<dbReference type="PANTHER" id="PTHR48050:SF13">
    <property type="entry name" value="STEROL 3-BETA-GLUCOSYLTRANSFERASE UGT80A2"/>
    <property type="match status" value="1"/>
</dbReference>
<evidence type="ECO:0000313" key="2">
    <source>
        <dbReference type="EMBL" id="GAB89234.1"/>
    </source>
</evidence>
<dbReference type="CDD" id="cd03784">
    <property type="entry name" value="GT1_Gtf-like"/>
    <property type="match status" value="1"/>
</dbReference>
<dbReference type="Pfam" id="PF06722">
    <property type="entry name" value="EryCIII-like_C"/>
    <property type="match status" value="1"/>
</dbReference>
<dbReference type="AlphaFoldDB" id="K6WRQ4"/>
<dbReference type="PANTHER" id="PTHR48050">
    <property type="entry name" value="STEROL 3-BETA-GLUCOSYLTRANSFERASE"/>
    <property type="match status" value="1"/>
</dbReference>
<gene>
    <name evidence="2" type="ORF">GORHZ_055_00170</name>
</gene>
<dbReference type="STRING" id="1108045.GORHZ_055_00170"/>
<sequence length="429" mass="46466">MQILFAALPAEGHFNPLTGVAAHLASRGHDVRWYVGPAYKRKVDALGLQSFPYRRAVEVTGENINALFPERARMKGPKLISFDVDTFFVGNVEKHFDDITEIREEFPFDLFFCDGAMYVEKLVAERLGVPVFATGLTTVLPGPGSPPPFFGLRPARTVVGRTQHRVVRGMLTATMKRGVGHYNTVLDSHGLEPIPSDGFPQAPMACAGRLFLDGVPGLEFPGYRPPPNAQFVGPLVPARALLPPDAPLPTVITDHETTVVAVSQGTIDNTDPDKLIAPTLEALGDGPYVVVATTGGANTDRLRERFAGPNIVIEDYLPYSTLFGHVDVFVSNGGWGSTVAALRHGVPVVGAGKREGKNDINARIGYNGLGVDLRTERPRPARIRAGVQRVLSDERIAANVNSLRAEFDSYDPLTLITDAVESLERTASR</sequence>
<dbReference type="GO" id="GO:0016758">
    <property type="term" value="F:hexosyltransferase activity"/>
    <property type="evidence" value="ECO:0007669"/>
    <property type="project" value="UniProtKB-ARBA"/>
</dbReference>
<feature type="domain" description="Erythromycin biosynthesis protein CIII-like C-terminal" evidence="1">
    <location>
        <begin position="308"/>
        <end position="409"/>
    </location>
</feature>
<dbReference type="eggNOG" id="COG1819">
    <property type="taxonomic scope" value="Bacteria"/>
</dbReference>
<evidence type="ECO:0000313" key="3">
    <source>
        <dbReference type="Proteomes" id="UP000008363"/>
    </source>
</evidence>
<comment type="caution">
    <text evidence="2">The sequence shown here is derived from an EMBL/GenBank/DDBJ whole genome shotgun (WGS) entry which is preliminary data.</text>
</comment>
<dbReference type="SUPFAM" id="SSF53756">
    <property type="entry name" value="UDP-Glycosyltransferase/glycogen phosphorylase"/>
    <property type="match status" value="1"/>
</dbReference>